<feature type="coiled-coil region" evidence="1">
    <location>
        <begin position="540"/>
        <end position="567"/>
    </location>
</feature>
<dbReference type="FunFam" id="3.30.1330.30:FF:000004">
    <property type="entry name" value="selenocysteine insertion sequence-binding protein 2"/>
    <property type="match status" value="1"/>
</dbReference>
<feature type="region of interest" description="Disordered" evidence="2">
    <location>
        <begin position="1028"/>
        <end position="1081"/>
    </location>
</feature>
<feature type="compositionally biased region" description="Pro residues" evidence="2">
    <location>
        <begin position="173"/>
        <end position="188"/>
    </location>
</feature>
<keyword evidence="1" id="KW-0175">Coiled coil</keyword>
<dbReference type="InterPro" id="IPR040051">
    <property type="entry name" value="SECISBP2"/>
</dbReference>
<dbReference type="OrthoDB" id="263617at2759"/>
<evidence type="ECO:0000313" key="4">
    <source>
        <dbReference type="EMBL" id="CAE1243729.1"/>
    </source>
</evidence>
<accession>A0A812BXF5</accession>
<dbReference type="Proteomes" id="UP000597762">
    <property type="component" value="Unassembled WGS sequence"/>
</dbReference>
<feature type="domain" description="Ribosomal protein eL8/eL30/eS12/Gadd45" evidence="3">
    <location>
        <begin position="821"/>
        <end position="912"/>
    </location>
</feature>
<dbReference type="GO" id="GO:0003730">
    <property type="term" value="F:mRNA 3'-UTR binding"/>
    <property type="evidence" value="ECO:0007669"/>
    <property type="project" value="TreeGrafter"/>
</dbReference>
<feature type="compositionally biased region" description="Polar residues" evidence="2">
    <location>
        <begin position="400"/>
        <end position="417"/>
    </location>
</feature>
<comment type="caution">
    <text evidence="4">The sequence shown here is derived from an EMBL/GenBank/DDBJ whole genome shotgun (WGS) entry which is preliminary data.</text>
</comment>
<feature type="compositionally biased region" description="Acidic residues" evidence="2">
    <location>
        <begin position="1066"/>
        <end position="1077"/>
    </location>
</feature>
<feature type="region of interest" description="Disordered" evidence="2">
    <location>
        <begin position="98"/>
        <end position="117"/>
    </location>
</feature>
<dbReference type="PANTHER" id="PTHR13284">
    <property type="entry name" value="GH01354P"/>
    <property type="match status" value="1"/>
</dbReference>
<protein>
    <submittedName>
        <fullName evidence="4">Selenocysteine insertion sequence-binding protein 2,Selenocysteine insertion sequence-binding protein 2-like</fullName>
    </submittedName>
</protein>
<dbReference type="GO" id="GO:0043021">
    <property type="term" value="F:ribonucleoprotein complex binding"/>
    <property type="evidence" value="ECO:0007669"/>
    <property type="project" value="TreeGrafter"/>
</dbReference>
<feature type="region of interest" description="Disordered" evidence="2">
    <location>
        <begin position="1188"/>
        <end position="1209"/>
    </location>
</feature>
<feature type="region of interest" description="Disordered" evidence="2">
    <location>
        <begin position="584"/>
        <end position="624"/>
    </location>
</feature>
<feature type="region of interest" description="Disordered" evidence="2">
    <location>
        <begin position="515"/>
        <end position="535"/>
    </location>
</feature>
<feature type="compositionally biased region" description="Polar residues" evidence="2">
    <location>
        <begin position="656"/>
        <end position="665"/>
    </location>
</feature>
<feature type="region of interest" description="Disordered" evidence="2">
    <location>
        <begin position="395"/>
        <end position="466"/>
    </location>
</feature>
<dbReference type="Pfam" id="PF01248">
    <property type="entry name" value="Ribosomal_L7Ae"/>
    <property type="match status" value="1"/>
</dbReference>
<evidence type="ECO:0000256" key="1">
    <source>
        <dbReference type="SAM" id="Coils"/>
    </source>
</evidence>
<gene>
    <name evidence="4" type="ORF">SPHA_23999</name>
</gene>
<feature type="compositionally biased region" description="Basic and acidic residues" evidence="2">
    <location>
        <begin position="638"/>
        <end position="654"/>
    </location>
</feature>
<sequence>MTQVDTLSAQAASNYVLSPDAEVFIPQQYKAAAAPVLIPKDAPIIPQPFSTLADGGSKHPNRMGSNYTAPPIHTDACAVLPNGDIGGWQVPGRVIGGKNYSGKGSNRGGKFNGSRRPVRRQMEEPLYSVPIPAPHPTMLYNRLNYPAAALAAEGSNYVYVQYSAAAPPGYNFNPPPPPPPPPPLPPTQAPIHGAPPRAHPAVSTAPAAPYGLDPTLMSTGYLPAAPTNVYAANTQNYEEWPEMKQTKPQTVYNHKTPSTNKVNIGIQKELSRSGANNNVKSGIQHKAVYEVAVQTDFSEEVANLTLSEKPSSLFGSKKRIRNHSNQWITNLTDSEEKDSDSGYSSPLHRRNLVSNGTHAAPDRLVSCAEPAVPLAQPVGFSYAAIAQRPTKTVHRFTPTPAVSSNKVPVQELATSESKNLDPKPGEENGKKKRKRNRRKKKKDGDSNKGGNLSSPGQTQGSSLSNSVSMDDMVLYYEDEEEFPELSSTIVVKEQIAPRMKYCDMLKNNSVIYQTPSQEEGDLEESGASSKKDGRITRRWQKRQEIANRAAEEELAEITLEQQMLMQRNIPMKKSTSASAAVAATTSTSSSVKPPLNTGATPGLLTVNPSKPPAPVTPGKKSKQPFALDIRAMIDALEKRQEDTTKKEILKEKFSSRPLSGNTLDSNAPLRRGKERETPKTKKPSPLKKVILKEREEKKRLRLLEVDPTGSALDNDLASPSVPVGLGVVNAESDLSQDAASVKGEHGGAMTPASADLSPVSQTSPISISPLSSGVNSPITGATEKDVNPAILKIHSRRFREYCNQILDKDIDTCCTTLLRDLAKMRRRIVLGLREVTKHLKLKKLKCVIISPNLEKIQSKGGLDDALNNILNLCTDQNVPFVFALGRRALGRACAKLVPVSVVGIFNYEGSEENFRKLMELTEKARQSYVEMVAMIEKDIQENIPQIYSNTAQIFAHMGHSRTPSGCSGISFASSILSEPISENYPQSEPETDSRGNEIAKREIAGRESEMKISPLCLNNTCVSSMMGDIDDGNEADTEDCNDPATSVQANSINNVNLESLSSADVDREDSADEEDDIGSGNNSMFQEALGELPHIDSIHSATYELNTEILSQHSVRTIGDTSEVMSTHSSKTIGEGSSTIVTDTYSEQGQLDKTANCAESSINLTRVKTVEKDKLIQDWVKASQTCIDEDGDSSEQETAKEEDSCGSSCDSNKDLVVFPVLSSSPVAMALATGVKTVSPLQGNILECNVNSIGNVLQSAASTTTNTITVSSTTSSPTATAVSFELSS</sequence>
<feature type="compositionally biased region" description="Basic and acidic residues" evidence="2">
    <location>
        <begin position="418"/>
        <end position="429"/>
    </location>
</feature>
<feature type="region of interest" description="Disordered" evidence="2">
    <location>
        <begin position="638"/>
        <end position="686"/>
    </location>
</feature>
<dbReference type="GO" id="GO:0035368">
    <property type="term" value="F:selenocysteine insertion sequence binding"/>
    <property type="evidence" value="ECO:0007669"/>
    <property type="project" value="InterPro"/>
</dbReference>
<evidence type="ECO:0000256" key="2">
    <source>
        <dbReference type="SAM" id="MobiDB-lite"/>
    </source>
</evidence>
<evidence type="ECO:0000313" key="5">
    <source>
        <dbReference type="Proteomes" id="UP000597762"/>
    </source>
</evidence>
<evidence type="ECO:0000259" key="3">
    <source>
        <dbReference type="Pfam" id="PF01248"/>
    </source>
</evidence>
<dbReference type="InterPro" id="IPR029064">
    <property type="entry name" value="Ribosomal_eL30-like_sf"/>
</dbReference>
<dbReference type="InterPro" id="IPR004038">
    <property type="entry name" value="Ribosomal_eL8/eL30/eS12/Gad45"/>
</dbReference>
<keyword evidence="5" id="KW-1185">Reference proteome</keyword>
<name>A0A812BXF5_ACAPH</name>
<organism evidence="4 5">
    <name type="scientific">Acanthosepion pharaonis</name>
    <name type="common">Pharaoh cuttlefish</name>
    <name type="synonym">Sepia pharaonis</name>
    <dbReference type="NCBI Taxonomy" id="158019"/>
    <lineage>
        <taxon>Eukaryota</taxon>
        <taxon>Metazoa</taxon>
        <taxon>Spiralia</taxon>
        <taxon>Lophotrochozoa</taxon>
        <taxon>Mollusca</taxon>
        <taxon>Cephalopoda</taxon>
        <taxon>Coleoidea</taxon>
        <taxon>Decapodiformes</taxon>
        <taxon>Sepiida</taxon>
        <taxon>Sepiina</taxon>
        <taxon>Sepiidae</taxon>
        <taxon>Acanthosepion</taxon>
    </lineage>
</organism>
<dbReference type="GO" id="GO:0001514">
    <property type="term" value="P:selenocysteine incorporation"/>
    <property type="evidence" value="ECO:0007669"/>
    <property type="project" value="UniProtKB-ARBA"/>
</dbReference>
<feature type="region of interest" description="Disordered" evidence="2">
    <location>
        <begin position="331"/>
        <end position="354"/>
    </location>
</feature>
<feature type="compositionally biased region" description="Basic residues" evidence="2">
    <location>
        <begin position="430"/>
        <end position="441"/>
    </location>
</feature>
<feature type="compositionally biased region" description="Polar residues" evidence="2">
    <location>
        <begin position="452"/>
        <end position="466"/>
    </location>
</feature>
<dbReference type="PANTHER" id="PTHR13284:SF4">
    <property type="entry name" value="C2H2-TYPE DOMAIN-CONTAINING PROTEIN"/>
    <property type="match status" value="1"/>
</dbReference>
<proteinExistence type="predicted"/>
<dbReference type="GO" id="GO:1990904">
    <property type="term" value="C:ribonucleoprotein complex"/>
    <property type="evidence" value="ECO:0007669"/>
    <property type="project" value="TreeGrafter"/>
</dbReference>
<reference evidence="4" key="1">
    <citation type="submission" date="2021-01" db="EMBL/GenBank/DDBJ databases">
        <authorList>
            <person name="Li R."/>
            <person name="Bekaert M."/>
        </authorList>
    </citation>
    <scope>NUCLEOTIDE SEQUENCE</scope>
    <source>
        <strain evidence="4">Farmed</strain>
    </source>
</reference>
<feature type="compositionally biased region" description="Acidic residues" evidence="2">
    <location>
        <begin position="1028"/>
        <end position="1041"/>
    </location>
</feature>
<feature type="region of interest" description="Disordered" evidence="2">
    <location>
        <begin position="171"/>
        <end position="206"/>
    </location>
</feature>
<dbReference type="EMBL" id="CAHIKZ030000890">
    <property type="protein sequence ID" value="CAE1243729.1"/>
    <property type="molecule type" value="Genomic_DNA"/>
</dbReference>
<dbReference type="SUPFAM" id="SSF55315">
    <property type="entry name" value="L30e-like"/>
    <property type="match status" value="1"/>
</dbReference>
<feature type="compositionally biased region" description="Polar residues" evidence="2">
    <location>
        <begin position="1043"/>
        <end position="1062"/>
    </location>
</feature>
<feature type="region of interest" description="Disordered" evidence="2">
    <location>
        <begin position="742"/>
        <end position="779"/>
    </location>
</feature>
<dbReference type="Gene3D" id="3.30.1330.30">
    <property type="match status" value="1"/>
</dbReference>
<dbReference type="GO" id="GO:0005739">
    <property type="term" value="C:mitochondrion"/>
    <property type="evidence" value="ECO:0007669"/>
    <property type="project" value="TreeGrafter"/>
</dbReference>
<feature type="compositionally biased region" description="Polar residues" evidence="2">
    <location>
        <begin position="758"/>
        <end position="779"/>
    </location>
</feature>